<gene>
    <name evidence="1" type="ORF">SDC9_124164</name>
</gene>
<dbReference type="EMBL" id="VSSQ01027757">
    <property type="protein sequence ID" value="MPM77164.1"/>
    <property type="molecule type" value="Genomic_DNA"/>
</dbReference>
<dbReference type="AlphaFoldDB" id="A0A645CJP5"/>
<protein>
    <submittedName>
        <fullName evidence="1">Uncharacterized protein</fullName>
    </submittedName>
</protein>
<evidence type="ECO:0000313" key="1">
    <source>
        <dbReference type="EMBL" id="MPM77164.1"/>
    </source>
</evidence>
<name>A0A645CJP5_9ZZZZ</name>
<sequence length="54" mass="6198">MIDLRCVGAHLLGAAGDRLNRLARRRERGQITGRLHLRRRPAHDFIHDLASFLV</sequence>
<organism evidence="1">
    <name type="scientific">bioreactor metagenome</name>
    <dbReference type="NCBI Taxonomy" id="1076179"/>
    <lineage>
        <taxon>unclassified sequences</taxon>
        <taxon>metagenomes</taxon>
        <taxon>ecological metagenomes</taxon>
    </lineage>
</organism>
<comment type="caution">
    <text evidence="1">The sequence shown here is derived from an EMBL/GenBank/DDBJ whole genome shotgun (WGS) entry which is preliminary data.</text>
</comment>
<reference evidence="1" key="1">
    <citation type="submission" date="2019-08" db="EMBL/GenBank/DDBJ databases">
        <authorList>
            <person name="Kucharzyk K."/>
            <person name="Murdoch R.W."/>
            <person name="Higgins S."/>
            <person name="Loffler F."/>
        </authorList>
    </citation>
    <scope>NUCLEOTIDE SEQUENCE</scope>
</reference>
<accession>A0A645CJP5</accession>
<proteinExistence type="predicted"/>